<evidence type="ECO:0000256" key="2">
    <source>
        <dbReference type="PIRSR" id="PIRSR005962-1"/>
    </source>
</evidence>
<gene>
    <name evidence="5" type="ordered locus">Acid345_2056</name>
</gene>
<feature type="binding site" evidence="2">
    <location>
        <position position="165"/>
    </location>
    <ligand>
        <name>Mn(2+)</name>
        <dbReference type="ChEBI" id="CHEBI:29035"/>
        <label>2</label>
    </ligand>
</feature>
<evidence type="ECO:0000256" key="3">
    <source>
        <dbReference type="SAM" id="SignalP"/>
    </source>
</evidence>
<dbReference type="eggNOG" id="COG1473">
    <property type="taxonomic scope" value="Bacteria"/>
</dbReference>
<comment type="cofactor">
    <cofactor evidence="2">
        <name>Mn(2+)</name>
        <dbReference type="ChEBI" id="CHEBI:29035"/>
    </cofactor>
    <text evidence="2">The Mn(2+) ion enhances activity.</text>
</comment>
<keyword evidence="2" id="KW-0479">Metal-binding</keyword>
<dbReference type="InterPro" id="IPR036264">
    <property type="entry name" value="Bact_exopeptidase_dim_dom"/>
</dbReference>
<dbReference type="InterPro" id="IPR011650">
    <property type="entry name" value="Peptidase_M20_dimer"/>
</dbReference>
<dbReference type="EMBL" id="CP000360">
    <property type="protein sequence ID" value="ABF41057.1"/>
    <property type="molecule type" value="Genomic_DNA"/>
</dbReference>
<dbReference type="Pfam" id="PF07687">
    <property type="entry name" value="M20_dimer"/>
    <property type="match status" value="1"/>
</dbReference>
<dbReference type="Proteomes" id="UP000002432">
    <property type="component" value="Chromosome"/>
</dbReference>
<dbReference type="GO" id="GO:0019877">
    <property type="term" value="P:diaminopimelate biosynthetic process"/>
    <property type="evidence" value="ECO:0007669"/>
    <property type="project" value="UniProtKB-ARBA"/>
</dbReference>
<protein>
    <submittedName>
        <fullName evidence="5">Peptidase M20D, amidohydrolase</fullName>
        <ecNumber evidence="5">3.5.1.32</ecNumber>
    </submittedName>
</protein>
<dbReference type="FunFam" id="3.30.70.360:FF:000001">
    <property type="entry name" value="N-acetyldiaminopimelate deacetylase"/>
    <property type="match status" value="1"/>
</dbReference>
<proteinExistence type="predicted"/>
<dbReference type="Gene3D" id="3.40.630.10">
    <property type="entry name" value="Zn peptidases"/>
    <property type="match status" value="1"/>
</dbReference>
<keyword evidence="6" id="KW-1185">Reference proteome</keyword>
<feature type="domain" description="Peptidase M20 dimerisation" evidence="4">
    <location>
        <begin position="215"/>
        <end position="311"/>
    </location>
</feature>
<dbReference type="GO" id="GO:0050118">
    <property type="term" value="F:N-acetyldiaminopimelate deacetylase activity"/>
    <property type="evidence" value="ECO:0007669"/>
    <property type="project" value="UniProtKB-ARBA"/>
</dbReference>
<dbReference type="GO" id="GO:0046872">
    <property type="term" value="F:metal ion binding"/>
    <property type="evidence" value="ECO:0007669"/>
    <property type="project" value="UniProtKB-KW"/>
</dbReference>
<dbReference type="GO" id="GO:0047980">
    <property type="term" value="F:hippurate hydrolase activity"/>
    <property type="evidence" value="ECO:0007669"/>
    <property type="project" value="UniProtKB-EC"/>
</dbReference>
<dbReference type="STRING" id="204669.Acid345_2056"/>
<dbReference type="EC" id="3.5.1.32" evidence="5"/>
<evidence type="ECO:0000259" key="4">
    <source>
        <dbReference type="Pfam" id="PF07687"/>
    </source>
</evidence>
<feature type="signal peptide" evidence="3">
    <location>
        <begin position="1"/>
        <end position="18"/>
    </location>
</feature>
<evidence type="ECO:0000313" key="6">
    <source>
        <dbReference type="Proteomes" id="UP000002432"/>
    </source>
</evidence>
<reference evidence="5 6" key="1">
    <citation type="journal article" date="2009" name="Appl. Environ. Microbiol.">
        <title>Three genomes from the phylum Acidobacteria provide insight into the lifestyles of these microorganisms in soils.</title>
        <authorList>
            <person name="Ward N.L."/>
            <person name="Challacombe J.F."/>
            <person name="Janssen P.H."/>
            <person name="Henrissat B."/>
            <person name="Coutinho P.M."/>
            <person name="Wu M."/>
            <person name="Xie G."/>
            <person name="Haft D.H."/>
            <person name="Sait M."/>
            <person name="Badger J."/>
            <person name="Barabote R.D."/>
            <person name="Bradley B."/>
            <person name="Brettin T.S."/>
            <person name="Brinkac L.M."/>
            <person name="Bruce D."/>
            <person name="Creasy T."/>
            <person name="Daugherty S.C."/>
            <person name="Davidsen T.M."/>
            <person name="DeBoy R.T."/>
            <person name="Detter J.C."/>
            <person name="Dodson R.J."/>
            <person name="Durkin A.S."/>
            <person name="Ganapathy A."/>
            <person name="Gwinn-Giglio M."/>
            <person name="Han C.S."/>
            <person name="Khouri H."/>
            <person name="Kiss H."/>
            <person name="Kothari S.P."/>
            <person name="Madupu R."/>
            <person name="Nelson K.E."/>
            <person name="Nelson W.C."/>
            <person name="Paulsen I."/>
            <person name="Penn K."/>
            <person name="Ren Q."/>
            <person name="Rosovitz M.J."/>
            <person name="Selengut J.D."/>
            <person name="Shrivastava S."/>
            <person name="Sullivan S.A."/>
            <person name="Tapia R."/>
            <person name="Thompson L.S."/>
            <person name="Watkins K.L."/>
            <person name="Yang Q."/>
            <person name="Yu C."/>
            <person name="Zafar N."/>
            <person name="Zhou L."/>
            <person name="Kuske C.R."/>
        </authorList>
    </citation>
    <scope>NUCLEOTIDE SEQUENCE [LARGE SCALE GENOMIC DNA]</scope>
    <source>
        <strain evidence="5 6">Ellin345</strain>
    </source>
</reference>
<dbReference type="OrthoDB" id="9776731at2"/>
<dbReference type="SUPFAM" id="SSF55031">
    <property type="entry name" value="Bacterial exopeptidase dimerisation domain"/>
    <property type="match status" value="1"/>
</dbReference>
<feature type="binding site" evidence="2">
    <location>
        <position position="131"/>
    </location>
    <ligand>
        <name>Mn(2+)</name>
        <dbReference type="ChEBI" id="CHEBI:29035"/>
        <label>2</label>
    </ligand>
</feature>
<dbReference type="PANTHER" id="PTHR11014:SF63">
    <property type="entry name" value="METALLOPEPTIDASE, PUTATIVE (AFU_ORTHOLOGUE AFUA_6G09600)-RELATED"/>
    <property type="match status" value="1"/>
</dbReference>
<feature type="binding site" evidence="2">
    <location>
        <position position="192"/>
    </location>
    <ligand>
        <name>Mn(2+)</name>
        <dbReference type="ChEBI" id="CHEBI:29035"/>
        <label>2</label>
    </ligand>
</feature>
<dbReference type="InterPro" id="IPR017439">
    <property type="entry name" value="Amidohydrolase"/>
</dbReference>
<dbReference type="InterPro" id="IPR002933">
    <property type="entry name" value="Peptidase_M20"/>
</dbReference>
<feature type="binding site" evidence="2">
    <location>
        <position position="129"/>
    </location>
    <ligand>
        <name>Mn(2+)</name>
        <dbReference type="ChEBI" id="CHEBI:29035"/>
        <label>2</label>
    </ligand>
</feature>
<dbReference type="KEGG" id="aba:Acid345_2056"/>
<evidence type="ECO:0000256" key="1">
    <source>
        <dbReference type="ARBA" id="ARBA00022801"/>
    </source>
</evidence>
<dbReference type="AlphaFoldDB" id="Q1IPZ3"/>
<dbReference type="SUPFAM" id="SSF53187">
    <property type="entry name" value="Zn-dependent exopeptidases"/>
    <property type="match status" value="1"/>
</dbReference>
<keyword evidence="1 5" id="KW-0378">Hydrolase</keyword>
<dbReference type="NCBIfam" id="TIGR01891">
    <property type="entry name" value="amidohydrolases"/>
    <property type="match status" value="1"/>
</dbReference>
<dbReference type="PIRSF" id="PIRSF005962">
    <property type="entry name" value="Pept_M20D_amidohydro"/>
    <property type="match status" value="1"/>
</dbReference>
<accession>Q1IPZ3</accession>
<sequence length="443" mass="46705">MFLRISGFVLLSALALSAQQSPPKSEVQDVFPEAKALYVDLHEHPELSSHEERTASVLAGKLRALGYEVTEHVGGTGIVAILKNGAGPTVMLRTELDALPVLEQTGLPFASKVQAKDGAGHDVPVMHACGHDLHMSALFGTAEIMAKAKNTWQGTLMLVGQPAEETISGAKRMLADGLFTRFPKPDVAVALHDANEYSAGQVGYVPGFFNASADSIRITVYGRGGHGSRPDVTIDPVLIAASITVRLQSIVAREIKPGVAAVVTVGYIHAGTKGNIIPDEAEMGLTLRARDPKVRAHLVAAVERVAKAEAEAAGVETMPKLENFESTPSVYNDKMLAAHIVPVLDAALGKGNVAENEPIMGSEDFAEYVNAGVPGFYFQIGASDPEKLAAAKAQGKLPPGPHSSKFAPVLDSSLNAGITAEVAVLRNLLQGTPADVKNFTEHK</sequence>
<dbReference type="PANTHER" id="PTHR11014">
    <property type="entry name" value="PEPTIDASE M20 FAMILY MEMBER"/>
    <property type="match status" value="1"/>
</dbReference>
<dbReference type="Pfam" id="PF01546">
    <property type="entry name" value="Peptidase_M20"/>
    <property type="match status" value="1"/>
</dbReference>
<feature type="chain" id="PRO_5004191412" evidence="3">
    <location>
        <begin position="19"/>
        <end position="443"/>
    </location>
</feature>
<keyword evidence="3" id="KW-0732">Signal</keyword>
<keyword evidence="2" id="KW-0464">Manganese</keyword>
<dbReference type="EnsemblBacteria" id="ABF41057">
    <property type="protein sequence ID" value="ABF41057"/>
    <property type="gene ID" value="Acid345_2056"/>
</dbReference>
<dbReference type="HOGENOM" id="CLU_023257_6_0_0"/>
<name>Q1IPZ3_KORVE</name>
<organism evidence="5 6">
    <name type="scientific">Koribacter versatilis (strain Ellin345)</name>
    <dbReference type="NCBI Taxonomy" id="204669"/>
    <lineage>
        <taxon>Bacteria</taxon>
        <taxon>Pseudomonadati</taxon>
        <taxon>Acidobacteriota</taxon>
        <taxon>Terriglobia</taxon>
        <taxon>Terriglobales</taxon>
        <taxon>Candidatus Korobacteraceae</taxon>
        <taxon>Candidatus Korobacter</taxon>
    </lineage>
</organism>
<evidence type="ECO:0000313" key="5">
    <source>
        <dbReference type="EMBL" id="ABF41057.1"/>
    </source>
</evidence>
<dbReference type="Gene3D" id="3.30.70.360">
    <property type="match status" value="1"/>
</dbReference>